<dbReference type="SUPFAM" id="SSF81383">
    <property type="entry name" value="F-box domain"/>
    <property type="match status" value="1"/>
</dbReference>
<proteinExistence type="predicted"/>
<dbReference type="Gene3D" id="2.130.10.10">
    <property type="entry name" value="YVTN repeat-like/Quinoprotein amine dehydrogenase"/>
    <property type="match status" value="1"/>
</dbReference>
<dbReference type="InterPro" id="IPR001680">
    <property type="entry name" value="WD40_rpt"/>
</dbReference>
<keyword evidence="6" id="KW-1185">Reference proteome</keyword>
<dbReference type="Pfam" id="PF12937">
    <property type="entry name" value="F-box-like"/>
    <property type="match status" value="1"/>
</dbReference>
<evidence type="ECO:0000259" key="4">
    <source>
        <dbReference type="SMART" id="SM00256"/>
    </source>
</evidence>
<keyword evidence="2" id="KW-0677">Repeat</keyword>
<accession>A0A4V1IQP5</accession>
<protein>
    <submittedName>
        <fullName evidence="5">WD40-repeat-containing domain protein</fullName>
    </submittedName>
</protein>
<dbReference type="SMART" id="SM00256">
    <property type="entry name" value="FBOX"/>
    <property type="match status" value="1"/>
</dbReference>
<dbReference type="EMBL" id="KZ997545">
    <property type="protein sequence ID" value="RKO87277.1"/>
    <property type="molecule type" value="Genomic_DNA"/>
</dbReference>
<dbReference type="PANTHER" id="PTHR22847:SF736">
    <property type="entry name" value="F-BOX DOMAIN-CONTAINING PROTEIN"/>
    <property type="match status" value="1"/>
</dbReference>
<dbReference type="InterPro" id="IPR036047">
    <property type="entry name" value="F-box-like_dom_sf"/>
</dbReference>
<dbReference type="SUPFAM" id="SSF50978">
    <property type="entry name" value="WD40 repeat-like"/>
    <property type="match status" value="1"/>
</dbReference>
<evidence type="ECO:0000313" key="6">
    <source>
        <dbReference type="Proteomes" id="UP000269721"/>
    </source>
</evidence>
<evidence type="ECO:0000256" key="1">
    <source>
        <dbReference type="ARBA" id="ARBA00022574"/>
    </source>
</evidence>
<dbReference type="InterPro" id="IPR015943">
    <property type="entry name" value="WD40/YVTN_repeat-like_dom_sf"/>
</dbReference>
<dbReference type="InterPro" id="IPR001810">
    <property type="entry name" value="F-box_dom"/>
</dbReference>
<dbReference type="Proteomes" id="UP000269721">
    <property type="component" value="Unassembled WGS sequence"/>
</dbReference>
<dbReference type="Pfam" id="PF00400">
    <property type="entry name" value="WD40"/>
    <property type="match status" value="3"/>
</dbReference>
<keyword evidence="1 3" id="KW-0853">WD repeat</keyword>
<gene>
    <name evidence="5" type="ORF">BDK51DRAFT_41623</name>
</gene>
<evidence type="ECO:0000313" key="5">
    <source>
        <dbReference type="EMBL" id="RKO87277.1"/>
    </source>
</evidence>
<dbReference type="SMART" id="SM00320">
    <property type="entry name" value="WD40"/>
    <property type="match status" value="4"/>
</dbReference>
<dbReference type="AlphaFoldDB" id="A0A4V1IQP5"/>
<dbReference type="InterPro" id="IPR036322">
    <property type="entry name" value="WD40_repeat_dom_sf"/>
</dbReference>
<dbReference type="PROSITE" id="PS50082">
    <property type="entry name" value="WD_REPEATS_2"/>
    <property type="match status" value="1"/>
</dbReference>
<dbReference type="Gene3D" id="1.20.1280.50">
    <property type="match status" value="1"/>
</dbReference>
<organism evidence="5 6">
    <name type="scientific">Blyttiomyces helicus</name>
    <dbReference type="NCBI Taxonomy" id="388810"/>
    <lineage>
        <taxon>Eukaryota</taxon>
        <taxon>Fungi</taxon>
        <taxon>Fungi incertae sedis</taxon>
        <taxon>Chytridiomycota</taxon>
        <taxon>Chytridiomycota incertae sedis</taxon>
        <taxon>Chytridiomycetes</taxon>
        <taxon>Chytridiomycetes incertae sedis</taxon>
        <taxon>Blyttiomyces</taxon>
    </lineage>
</organism>
<name>A0A4V1IQP5_9FUNG</name>
<reference evidence="6" key="1">
    <citation type="journal article" date="2018" name="Nat. Microbiol.">
        <title>Leveraging single-cell genomics to expand the fungal tree of life.</title>
        <authorList>
            <person name="Ahrendt S.R."/>
            <person name="Quandt C.A."/>
            <person name="Ciobanu D."/>
            <person name="Clum A."/>
            <person name="Salamov A."/>
            <person name="Andreopoulos B."/>
            <person name="Cheng J.F."/>
            <person name="Woyke T."/>
            <person name="Pelin A."/>
            <person name="Henrissat B."/>
            <person name="Reynolds N.K."/>
            <person name="Benny G.L."/>
            <person name="Smith M.E."/>
            <person name="James T.Y."/>
            <person name="Grigoriev I.V."/>
        </authorList>
    </citation>
    <scope>NUCLEOTIDE SEQUENCE [LARGE SCALE GENOMIC DNA]</scope>
</reference>
<sequence length="338" mass="37641">MHFYPSSHVYISPPPPLRARTPRPDPLSRLCPELCLHILSFLHPVDLDNSAQVSRSWNAAARDPALWFAICAKEGYCDPSVVRLATAPPFVFDQAVVALPDSPEMRRSAWRRLYIERQRIFRNRLIGRNMCVNLSGHEDLILSVSVCGNTVASGSRNGDVFIQDGVGTGLTVHKDSVKRQLSFLAHITGVSCLEMNEVELLTGSWDNTVKVWDRRQLMEDIEADIDEPVSKVTLTHPKSIICIKRRGDYLVSGTLGGTVHFWDLREPKKAVRAITFAEDKLVSSVDFDDEFIFATNSQGKLCSWSRSDPSDSPVWTCDAHEVSTFAACTPAGVDVRCA</sequence>
<feature type="repeat" description="WD" evidence="3">
    <location>
        <begin position="183"/>
        <end position="213"/>
    </location>
</feature>
<evidence type="ECO:0000256" key="3">
    <source>
        <dbReference type="PROSITE-ProRule" id="PRU00221"/>
    </source>
</evidence>
<dbReference type="PANTHER" id="PTHR22847">
    <property type="entry name" value="WD40 REPEAT PROTEIN"/>
    <property type="match status" value="1"/>
</dbReference>
<evidence type="ECO:0000256" key="2">
    <source>
        <dbReference type="ARBA" id="ARBA00022737"/>
    </source>
</evidence>
<dbReference type="OrthoDB" id="674604at2759"/>
<feature type="domain" description="F-box" evidence="4">
    <location>
        <begin position="30"/>
        <end position="70"/>
    </location>
</feature>
<dbReference type="PROSITE" id="PS50294">
    <property type="entry name" value="WD_REPEATS_REGION"/>
    <property type="match status" value="1"/>
</dbReference>